<dbReference type="PROSITE" id="PS50937">
    <property type="entry name" value="HTH_MERR_2"/>
    <property type="match status" value="1"/>
</dbReference>
<dbReference type="SMART" id="SM00422">
    <property type="entry name" value="HTH_MERR"/>
    <property type="match status" value="1"/>
</dbReference>
<organism evidence="3 4">
    <name type="scientific">Streptomyces benahoarensis</name>
    <dbReference type="NCBI Taxonomy" id="2595054"/>
    <lineage>
        <taxon>Bacteria</taxon>
        <taxon>Bacillati</taxon>
        <taxon>Actinomycetota</taxon>
        <taxon>Actinomycetes</taxon>
        <taxon>Kitasatosporales</taxon>
        <taxon>Streptomycetaceae</taxon>
        <taxon>Streptomyces</taxon>
    </lineage>
</organism>
<dbReference type="EMBL" id="VKLS01001091">
    <property type="protein sequence ID" value="TSB12446.1"/>
    <property type="molecule type" value="Genomic_DNA"/>
</dbReference>
<keyword evidence="1" id="KW-0238">DNA-binding</keyword>
<gene>
    <name evidence="3" type="ORF">FNZ23_31540</name>
</gene>
<dbReference type="InterPro" id="IPR047057">
    <property type="entry name" value="MerR_fam"/>
</dbReference>
<dbReference type="Gene3D" id="1.10.1660.10">
    <property type="match status" value="1"/>
</dbReference>
<dbReference type="InterPro" id="IPR000551">
    <property type="entry name" value="MerR-type_HTH_dom"/>
</dbReference>
<feature type="domain" description="HTH merR-type" evidence="2">
    <location>
        <begin position="1"/>
        <end position="71"/>
    </location>
</feature>
<keyword evidence="4" id="KW-1185">Reference proteome</keyword>
<dbReference type="GO" id="GO:0003700">
    <property type="term" value="F:DNA-binding transcription factor activity"/>
    <property type="evidence" value="ECO:0007669"/>
    <property type="project" value="InterPro"/>
</dbReference>
<dbReference type="SUPFAM" id="SSF46955">
    <property type="entry name" value="Putative DNA-binding domain"/>
    <property type="match status" value="1"/>
</dbReference>
<dbReference type="OrthoDB" id="7849865at2"/>
<dbReference type="PANTHER" id="PTHR30204">
    <property type="entry name" value="REDOX-CYCLING DRUG-SENSING TRANSCRIPTIONAL ACTIVATOR SOXR"/>
    <property type="match status" value="1"/>
</dbReference>
<evidence type="ECO:0000259" key="2">
    <source>
        <dbReference type="PROSITE" id="PS50937"/>
    </source>
</evidence>
<dbReference type="Proteomes" id="UP000320888">
    <property type="component" value="Unassembled WGS sequence"/>
</dbReference>
<proteinExistence type="predicted"/>
<dbReference type="AlphaFoldDB" id="A0A553X652"/>
<evidence type="ECO:0000313" key="4">
    <source>
        <dbReference type="Proteomes" id="UP000320888"/>
    </source>
</evidence>
<evidence type="ECO:0000256" key="1">
    <source>
        <dbReference type="ARBA" id="ARBA00023125"/>
    </source>
</evidence>
<dbReference type="Pfam" id="PF13411">
    <property type="entry name" value="MerR_1"/>
    <property type="match status" value="1"/>
</dbReference>
<dbReference type="GO" id="GO:0003677">
    <property type="term" value="F:DNA binding"/>
    <property type="evidence" value="ECO:0007669"/>
    <property type="project" value="UniProtKB-KW"/>
</dbReference>
<evidence type="ECO:0000313" key="3">
    <source>
        <dbReference type="EMBL" id="TSB12446.1"/>
    </source>
</evidence>
<name>A0A553X652_9ACTN</name>
<dbReference type="InterPro" id="IPR009061">
    <property type="entry name" value="DNA-bd_dom_put_sf"/>
</dbReference>
<comment type="caution">
    <text evidence="3">The sequence shown here is derived from an EMBL/GenBank/DDBJ whole genome shotgun (WGS) entry which is preliminary data.</text>
</comment>
<dbReference type="PANTHER" id="PTHR30204:SF97">
    <property type="entry name" value="MERR FAMILY REGULATORY PROTEIN"/>
    <property type="match status" value="1"/>
</dbReference>
<sequence length="123" mass="13650">MFTIGDFARHGRVSVRVLRHDDALGLLRPAHVDPVDGCRFYEAAPLIRLNRVLALKNLGFPLQQAQEILDEAVDPEQLRGMLRLRQAEPEAAMAAAAARLVRVETRLRSIASEGHMSTDDVVV</sequence>
<reference evidence="3 4" key="1">
    <citation type="submission" date="2019-07" db="EMBL/GenBank/DDBJ databases">
        <title>Draft genome for Streptomyces benahoarensis MZ03-48.</title>
        <authorList>
            <person name="Gonzalez-Pimentel J.L."/>
        </authorList>
    </citation>
    <scope>NUCLEOTIDE SEQUENCE [LARGE SCALE GENOMIC DNA]</scope>
    <source>
        <strain evidence="3 4">MZ03-48</strain>
    </source>
</reference>
<accession>A0A553X652</accession>
<protein>
    <submittedName>
        <fullName evidence="3">MerR family transcriptional regulator</fullName>
    </submittedName>
</protein>